<proteinExistence type="predicted"/>
<dbReference type="EMBL" id="DF977453">
    <property type="protein sequence ID" value="GAP84958.1"/>
    <property type="molecule type" value="Genomic_DNA"/>
</dbReference>
<accession>A0A1W2TBD3</accession>
<dbReference type="AlphaFoldDB" id="A0A1W2TBD3"/>
<feature type="compositionally biased region" description="Basic and acidic residues" evidence="1">
    <location>
        <begin position="84"/>
        <end position="94"/>
    </location>
</feature>
<reference evidence="2" key="1">
    <citation type="submission" date="2016-03" db="EMBL/GenBank/DDBJ databases">
        <title>Draft genome sequence of Rosellinia necatrix.</title>
        <authorList>
            <person name="Kanematsu S."/>
        </authorList>
    </citation>
    <scope>NUCLEOTIDE SEQUENCE [LARGE SCALE GENOMIC DNA]</scope>
    <source>
        <strain evidence="2">W97</strain>
    </source>
</reference>
<sequence length="378" mass="42818">MYAPSTPKKQARLYESTQQATPPPTLPPKETTNHQDHILDLPIRPLTYDTSAEKTKSEYNSDEDVVKQTQSSPSPSYAWSDQAVVKEEPQDQQERVHETKQLGNEVKYWISSATTDKQVRERFNNVLHSFWPSNDEFNAARHPFYDPEEDGPYDEFIKYEMWDGTCPYDDDDYDPFTDPTRSTEVWQPQIGDEGIENKRDLSMVLLARQQHNARAERFNEYRKEVIQDQLRAGVEYADINLVEAMLAAPPSAAAQLPSSGMRPTKAKKDRGRPLGCKNSKNKKKNKKHWANKRKRTSSAKKDSTYKDTGGSEDSEQPTRKKGKKTKAAAAAAIVEDPGDVPWKAQTRGAARRARHAGGMDGSYESRGEDATETDAEMD</sequence>
<feature type="compositionally biased region" description="Basic residues" evidence="1">
    <location>
        <begin position="279"/>
        <end position="298"/>
    </location>
</feature>
<feature type="region of interest" description="Disordered" evidence="1">
    <location>
        <begin position="1"/>
        <end position="94"/>
    </location>
</feature>
<protein>
    <submittedName>
        <fullName evidence="2">Uncharacterized protein</fullName>
    </submittedName>
</protein>
<gene>
    <name evidence="2" type="ORF">SAMD00023353_0802840</name>
</gene>
<evidence type="ECO:0000313" key="3">
    <source>
        <dbReference type="Proteomes" id="UP000054516"/>
    </source>
</evidence>
<name>A0A1W2TBD3_ROSNE</name>
<keyword evidence="3" id="KW-1185">Reference proteome</keyword>
<feature type="region of interest" description="Disordered" evidence="1">
    <location>
        <begin position="251"/>
        <end position="378"/>
    </location>
</feature>
<feature type="compositionally biased region" description="Polar residues" evidence="1">
    <location>
        <begin position="67"/>
        <end position="79"/>
    </location>
</feature>
<evidence type="ECO:0000256" key="1">
    <source>
        <dbReference type="SAM" id="MobiDB-lite"/>
    </source>
</evidence>
<dbReference type="Proteomes" id="UP000054516">
    <property type="component" value="Unassembled WGS sequence"/>
</dbReference>
<organism evidence="2">
    <name type="scientific">Rosellinia necatrix</name>
    <name type="common">White root-rot fungus</name>
    <dbReference type="NCBI Taxonomy" id="77044"/>
    <lineage>
        <taxon>Eukaryota</taxon>
        <taxon>Fungi</taxon>
        <taxon>Dikarya</taxon>
        <taxon>Ascomycota</taxon>
        <taxon>Pezizomycotina</taxon>
        <taxon>Sordariomycetes</taxon>
        <taxon>Xylariomycetidae</taxon>
        <taxon>Xylariales</taxon>
        <taxon>Xylariaceae</taxon>
        <taxon>Rosellinia</taxon>
    </lineage>
</organism>
<dbReference type="OrthoDB" id="4774389at2759"/>
<evidence type="ECO:0000313" key="2">
    <source>
        <dbReference type="EMBL" id="GAP84958.1"/>
    </source>
</evidence>